<feature type="region of interest" description="Disordered" evidence="1">
    <location>
        <begin position="18"/>
        <end position="71"/>
    </location>
</feature>
<sequence>MAAAATGALLVLAAGCSDDTTGQAQPSPEPSAPASDSTTAAPSTSASAQEPPHSGAPAVTNPLPESVLSAEPCDVVTPEQVTELLGKPVEGTEADLDELGEGCEWQNPQRMSGFDLQYNTVMRQGLSAAYANVPSQMEHFEETGPIQGFPAVEYNNGEEENLCTVVVGLADEYNVSTNVTLGQDAEDQDSCEAANQVADIIVGNLKDNAGGVTAMGKLFGIGNPEDRSLQDEQDRIQFENSIPFFNDSPTIQEIVTRVKAGESAKWQNASNGTDRVMAGHEEAVDLAKGAAQALESSWSGAGADAASEKIKIGSDAAAKTSDVYRQNRQHYDENISAFDALKAKLPENLPAQEPELSAWDSVTPWDTDQEDKANQYKAQVQQAQSQYSTHQSSSLDSSMAVEGNFGQLQEFDGKLGDIFQGGDADGPTDSGVIDIPDPDSGGGDGGGPVATGDPAGGRPVGGDPVGDRPVGGGYQSPDRPGDVPAPSYASPDDSTGTAGYTPPSTAMPPAANYPGSSYPGSGGFGPGGPGAATPGTGGAGPIGTTGFGPTGGGTSGYGGSAGGAGGSSGGAAGGSGGAGGGARAGSPGAGRMTGAAPGGFGPTGSGGAGTGAGSGAAGSGGAGARGGMGAMGGAGKGGGQGSEDEEHQRKYVADTDEAFDLTEGDEVLRDPRTGFVATPPTIGE</sequence>
<organism evidence="2 3">
    <name type="scientific">Prauserella halophila</name>
    <dbReference type="NCBI Taxonomy" id="185641"/>
    <lineage>
        <taxon>Bacteria</taxon>
        <taxon>Bacillati</taxon>
        <taxon>Actinomycetota</taxon>
        <taxon>Actinomycetes</taxon>
        <taxon>Pseudonocardiales</taxon>
        <taxon>Pseudonocardiaceae</taxon>
        <taxon>Prauserella</taxon>
    </lineage>
</organism>
<feature type="region of interest" description="Disordered" evidence="1">
    <location>
        <begin position="663"/>
        <end position="684"/>
    </location>
</feature>
<name>A0ABP4H8R3_9PSEU</name>
<feature type="compositionally biased region" description="Gly residues" evidence="1">
    <location>
        <begin position="440"/>
        <end position="474"/>
    </location>
</feature>
<feature type="compositionally biased region" description="Low complexity" evidence="1">
    <location>
        <begin position="32"/>
        <end position="52"/>
    </location>
</feature>
<feature type="compositionally biased region" description="Gly residues" evidence="1">
    <location>
        <begin position="596"/>
        <end position="641"/>
    </location>
</feature>
<evidence type="ECO:0000313" key="3">
    <source>
        <dbReference type="Proteomes" id="UP001500653"/>
    </source>
</evidence>
<feature type="region of interest" description="Disordered" evidence="1">
    <location>
        <begin position="351"/>
        <end position="395"/>
    </location>
</feature>
<evidence type="ECO:0000313" key="2">
    <source>
        <dbReference type="EMBL" id="GAA1250177.1"/>
    </source>
</evidence>
<keyword evidence="3" id="KW-1185">Reference proteome</keyword>
<comment type="caution">
    <text evidence="2">The sequence shown here is derived from an EMBL/GenBank/DDBJ whole genome shotgun (WGS) entry which is preliminary data.</text>
</comment>
<feature type="compositionally biased region" description="Low complexity" evidence="1">
    <location>
        <begin position="379"/>
        <end position="395"/>
    </location>
</feature>
<dbReference type="Proteomes" id="UP001500653">
    <property type="component" value="Unassembled WGS sequence"/>
</dbReference>
<evidence type="ECO:0000256" key="1">
    <source>
        <dbReference type="SAM" id="MobiDB-lite"/>
    </source>
</evidence>
<proteinExistence type="predicted"/>
<feature type="region of interest" description="Disordered" evidence="1">
    <location>
        <begin position="415"/>
        <end position="649"/>
    </location>
</feature>
<dbReference type="RefSeq" id="WP_301297049.1">
    <property type="nucleotide sequence ID" value="NZ_BAAALN010000018.1"/>
</dbReference>
<feature type="compositionally biased region" description="Polar residues" evidence="1">
    <location>
        <begin position="492"/>
        <end position="504"/>
    </location>
</feature>
<reference evidence="3" key="1">
    <citation type="journal article" date="2019" name="Int. J. Syst. Evol. Microbiol.">
        <title>The Global Catalogue of Microorganisms (GCM) 10K type strain sequencing project: providing services to taxonomists for standard genome sequencing and annotation.</title>
        <authorList>
            <consortium name="The Broad Institute Genomics Platform"/>
            <consortium name="The Broad Institute Genome Sequencing Center for Infectious Disease"/>
            <person name="Wu L."/>
            <person name="Ma J."/>
        </authorList>
    </citation>
    <scope>NUCLEOTIDE SEQUENCE [LARGE SCALE GENOMIC DNA]</scope>
    <source>
        <strain evidence="3">JCM 13023</strain>
    </source>
</reference>
<dbReference type="InterPro" id="IPR024520">
    <property type="entry name" value="DUF3558"/>
</dbReference>
<accession>A0ABP4H8R3</accession>
<dbReference type="EMBL" id="BAAALN010000018">
    <property type="protein sequence ID" value="GAA1250177.1"/>
    <property type="molecule type" value="Genomic_DNA"/>
</dbReference>
<feature type="compositionally biased region" description="Gly residues" evidence="1">
    <location>
        <begin position="520"/>
        <end position="583"/>
    </location>
</feature>
<gene>
    <name evidence="2" type="ORF">GCM10009676_40990</name>
</gene>
<protein>
    <submittedName>
        <fullName evidence="2">Uncharacterized protein</fullName>
    </submittedName>
</protein>
<dbReference type="Pfam" id="PF12079">
    <property type="entry name" value="DUF3558"/>
    <property type="match status" value="1"/>
</dbReference>